<sequence length="559" mass="62853">MRESAGRVLNNADLTAIILSNLKEMATPGTGGSERLDAPQTIPAPWKRTFARLARTNRSMFHASIHVLWETMTSLEPFFGTLLSADLDEKGAFVQPLLIRVIRQTYNCEQPTEKDWERFKLYSGRTKVLVLDELPQPSGVSPEWLTYLVTSKHMPNPLFPAVKRLFLSSTDNLSLYVASCVAPSLQAIRLSLGNTPEAKVACHALAASISQNARGLTEFRFMSPIEPKSLKHILNIRTITYLRIQVYAWVHKFPTLSALNGLLSLRQLVITENWGWPITETSSGPYPLPSLDIEGPIARESPLKHLESIQVYGGVVFQFQLASAVSPRSLKELRLLFMEDESNEGMCLVPLVLAIYASRNTDLQVLRASGICPYEYRSAEGTRALLAAVAGLHALRTLHLEIPFFSPSILEELLLIAQQLPELEFLLLQPPMLTSGGLVLPRLNTLEGIAKSNPRLRVLETQFDFSHMHENHPIDCYSNHNLEKMVIHLEEGHFDEFYLPNEQQFAKYLDRLFPRLKVVEELIGATTGQKGGPGNVQKYLHFFQDARARMARESSRYVA</sequence>
<name>A0A8H6HGU3_9AGAR</name>
<reference evidence="1 2" key="1">
    <citation type="submission" date="2020-07" db="EMBL/GenBank/DDBJ databases">
        <title>Comparative genomics of pyrophilous fungi reveals a link between fire events and developmental genes.</title>
        <authorList>
            <consortium name="DOE Joint Genome Institute"/>
            <person name="Steindorff A.S."/>
            <person name="Carver A."/>
            <person name="Calhoun S."/>
            <person name="Stillman K."/>
            <person name="Liu H."/>
            <person name="Lipzen A."/>
            <person name="Pangilinan J."/>
            <person name="Labutti K."/>
            <person name="Bruns T.D."/>
            <person name="Grigoriev I.V."/>
        </authorList>
    </citation>
    <scope>NUCLEOTIDE SEQUENCE [LARGE SCALE GENOMIC DNA]</scope>
    <source>
        <strain evidence="1 2">CBS 144469</strain>
    </source>
</reference>
<dbReference type="SUPFAM" id="SSF52047">
    <property type="entry name" value="RNI-like"/>
    <property type="match status" value="1"/>
</dbReference>
<comment type="caution">
    <text evidence="1">The sequence shown here is derived from an EMBL/GenBank/DDBJ whole genome shotgun (WGS) entry which is preliminary data.</text>
</comment>
<dbReference type="Gene3D" id="3.80.10.10">
    <property type="entry name" value="Ribonuclease Inhibitor"/>
    <property type="match status" value="1"/>
</dbReference>
<dbReference type="InterPro" id="IPR032675">
    <property type="entry name" value="LRR_dom_sf"/>
</dbReference>
<proteinExistence type="predicted"/>
<organism evidence="1 2">
    <name type="scientific">Ephemerocybe angulata</name>
    <dbReference type="NCBI Taxonomy" id="980116"/>
    <lineage>
        <taxon>Eukaryota</taxon>
        <taxon>Fungi</taxon>
        <taxon>Dikarya</taxon>
        <taxon>Basidiomycota</taxon>
        <taxon>Agaricomycotina</taxon>
        <taxon>Agaricomycetes</taxon>
        <taxon>Agaricomycetidae</taxon>
        <taxon>Agaricales</taxon>
        <taxon>Agaricineae</taxon>
        <taxon>Psathyrellaceae</taxon>
        <taxon>Ephemerocybe</taxon>
    </lineage>
</organism>
<keyword evidence="2" id="KW-1185">Reference proteome</keyword>
<gene>
    <name evidence="1" type="ORF">DFP72DRAFT_855721</name>
</gene>
<dbReference type="OrthoDB" id="3543113at2759"/>
<protein>
    <submittedName>
        <fullName evidence="1">Uncharacterized protein</fullName>
    </submittedName>
</protein>
<dbReference type="EMBL" id="JACGCI010000096">
    <property type="protein sequence ID" value="KAF6746081.1"/>
    <property type="molecule type" value="Genomic_DNA"/>
</dbReference>
<dbReference type="Proteomes" id="UP000521943">
    <property type="component" value="Unassembled WGS sequence"/>
</dbReference>
<evidence type="ECO:0000313" key="1">
    <source>
        <dbReference type="EMBL" id="KAF6746081.1"/>
    </source>
</evidence>
<accession>A0A8H6HGU3</accession>
<evidence type="ECO:0000313" key="2">
    <source>
        <dbReference type="Proteomes" id="UP000521943"/>
    </source>
</evidence>
<dbReference type="AlphaFoldDB" id="A0A8H6HGU3"/>